<sequence>MKKQVIILSTDSGDWEGMYINGKLIDEGHTLGEGNNKIYLLEQSEIHGFNSGDVEFKELTESDSENVANYGCMLDSISDYIDAYTS</sequence>
<gene>
    <name evidence="1" type="ORF">Nekkels1_20</name>
</gene>
<evidence type="ECO:0000313" key="1">
    <source>
        <dbReference type="EMBL" id="QQO97020.1"/>
    </source>
</evidence>
<evidence type="ECO:0000313" key="2">
    <source>
        <dbReference type="Proteomes" id="UP000693689"/>
    </source>
</evidence>
<accession>A0A8E4XZL8</accession>
<dbReference type="Proteomes" id="UP000693689">
    <property type="component" value="Segment"/>
</dbReference>
<keyword evidence="2" id="KW-1185">Reference proteome</keyword>
<name>A0A8E4XZL8_9CAUD</name>
<organism evidence="1 2">
    <name type="scientific">Cellulophaga phage Nekkels_1</name>
    <dbReference type="NCBI Taxonomy" id="2745692"/>
    <lineage>
        <taxon>Viruses</taxon>
        <taxon>Duplodnaviria</taxon>
        <taxon>Heunggongvirae</taxon>
        <taxon>Uroviricota</taxon>
        <taxon>Caudoviricetes</taxon>
        <taxon>Assiduviridae</taxon>
        <taxon>Nekkelsvirus</taxon>
        <taxon>Nekkelsvirus Nekkels</taxon>
    </lineage>
</organism>
<protein>
    <submittedName>
        <fullName evidence="1">Uncharacterized protein</fullName>
    </submittedName>
</protein>
<dbReference type="EMBL" id="MT732443">
    <property type="protein sequence ID" value="QQO97020.1"/>
    <property type="molecule type" value="Genomic_DNA"/>
</dbReference>
<proteinExistence type="predicted"/>
<reference evidence="1 2" key="1">
    <citation type="submission" date="2020-07" db="EMBL/GenBank/DDBJ databases">
        <title>Highly diverse flavobacterial phages as mortality factor during North Sea spring blooms.</title>
        <authorList>
            <person name="Bartlau N."/>
            <person name="Wichels A."/>
            <person name="Krohne G."/>
            <person name="Adriaenssens E.M."/>
            <person name="Heins A."/>
            <person name="Fuchs B.M."/>
            <person name="Amann R."/>
            <person name="Moraru C."/>
        </authorList>
    </citation>
    <scope>NUCLEOTIDE SEQUENCE [LARGE SCALE GENOMIC DNA]</scope>
</reference>